<name>A0A845A0L6_9SPHN</name>
<evidence type="ECO:0000256" key="1">
    <source>
        <dbReference type="SAM" id="Phobius"/>
    </source>
</evidence>
<dbReference type="AlphaFoldDB" id="A0A845A0L6"/>
<feature type="transmembrane region" description="Helical" evidence="1">
    <location>
        <begin position="69"/>
        <end position="86"/>
    </location>
</feature>
<reference evidence="2 3" key="1">
    <citation type="submission" date="2019-12" db="EMBL/GenBank/DDBJ databases">
        <title>Genomic-based taxomic classification of the family Erythrobacteraceae.</title>
        <authorList>
            <person name="Xu L."/>
        </authorList>
    </citation>
    <scope>NUCLEOTIDE SEQUENCE [LARGE SCALE GENOMIC DNA]</scope>
    <source>
        <strain evidence="2 3">RC4-10-4</strain>
    </source>
</reference>
<accession>A0A845A0L6</accession>
<dbReference type="EMBL" id="WTYH01000001">
    <property type="protein sequence ID" value="MXO92517.1"/>
    <property type="molecule type" value="Genomic_DNA"/>
</dbReference>
<gene>
    <name evidence="2" type="ORF">GRI62_02715</name>
</gene>
<comment type="caution">
    <text evidence="2">The sequence shown here is derived from an EMBL/GenBank/DDBJ whole genome shotgun (WGS) entry which is preliminary data.</text>
</comment>
<organism evidence="2 3">
    <name type="scientific">Aurantiacibacter arachoides</name>
    <dbReference type="NCBI Taxonomy" id="1850444"/>
    <lineage>
        <taxon>Bacteria</taxon>
        <taxon>Pseudomonadati</taxon>
        <taxon>Pseudomonadota</taxon>
        <taxon>Alphaproteobacteria</taxon>
        <taxon>Sphingomonadales</taxon>
        <taxon>Erythrobacteraceae</taxon>
        <taxon>Aurantiacibacter</taxon>
    </lineage>
</organism>
<evidence type="ECO:0000313" key="3">
    <source>
        <dbReference type="Proteomes" id="UP000460626"/>
    </source>
</evidence>
<evidence type="ECO:0008006" key="4">
    <source>
        <dbReference type="Google" id="ProtNLM"/>
    </source>
</evidence>
<evidence type="ECO:0000313" key="2">
    <source>
        <dbReference type="EMBL" id="MXO92517.1"/>
    </source>
</evidence>
<protein>
    <recommendedName>
        <fullName evidence="4">Sugar transporter</fullName>
    </recommendedName>
</protein>
<feature type="transmembrane region" description="Helical" evidence="1">
    <location>
        <begin position="118"/>
        <end position="141"/>
    </location>
</feature>
<dbReference type="Proteomes" id="UP000460626">
    <property type="component" value="Unassembled WGS sequence"/>
</dbReference>
<feature type="transmembrane region" description="Helical" evidence="1">
    <location>
        <begin position="93"/>
        <end position="112"/>
    </location>
</feature>
<proteinExistence type="predicted"/>
<feature type="transmembrane region" description="Helical" evidence="1">
    <location>
        <begin position="41"/>
        <end position="63"/>
    </location>
</feature>
<sequence>MTEPLREPAPWHLWPVGLLALLFTAFGGYDYVMSQLGDRDYMAAVTGGMGVDVDVAVAYFAGFPLWLDFAWAIGVWGAVAGSILLLRRRRWAVPAFAVSLVAFVVTNSYGIANPLPGMQINAMTLGPVLAVFVVLLLLTLYARAMARRGVLGPMA</sequence>
<dbReference type="OrthoDB" id="5801787at2"/>
<keyword evidence="1" id="KW-0472">Membrane</keyword>
<dbReference type="RefSeq" id="WP_131451890.1">
    <property type="nucleotide sequence ID" value="NZ_BMJK01000001.1"/>
</dbReference>
<feature type="transmembrane region" description="Helical" evidence="1">
    <location>
        <begin position="12"/>
        <end position="29"/>
    </location>
</feature>
<keyword evidence="1" id="KW-0812">Transmembrane</keyword>
<keyword evidence="1" id="KW-1133">Transmembrane helix</keyword>
<keyword evidence="3" id="KW-1185">Reference proteome</keyword>